<protein>
    <recommendedName>
        <fullName evidence="5">Fe2OG dioxygenase domain-containing protein</fullName>
    </recommendedName>
</protein>
<keyword evidence="3 4" id="KW-0408">Iron</keyword>
<name>A0A8J5FUH9_ZINOF</name>
<dbReference type="InterPro" id="IPR005123">
    <property type="entry name" value="Oxoglu/Fe-dep_dioxygenase_dom"/>
</dbReference>
<gene>
    <name evidence="6" type="ORF">ZIOFF_054443</name>
</gene>
<dbReference type="GO" id="GO:0046872">
    <property type="term" value="F:metal ion binding"/>
    <property type="evidence" value="ECO:0007669"/>
    <property type="project" value="UniProtKB-KW"/>
</dbReference>
<dbReference type="InterPro" id="IPR050295">
    <property type="entry name" value="Plant_2OG-oxidoreductases"/>
</dbReference>
<comment type="caution">
    <text evidence="6">The sequence shown here is derived from an EMBL/GenBank/DDBJ whole genome shotgun (WGS) entry which is preliminary data.</text>
</comment>
<evidence type="ECO:0000256" key="4">
    <source>
        <dbReference type="RuleBase" id="RU003682"/>
    </source>
</evidence>
<keyword evidence="2 4" id="KW-0479">Metal-binding</keyword>
<organism evidence="6 7">
    <name type="scientific">Zingiber officinale</name>
    <name type="common">Ginger</name>
    <name type="synonym">Amomum zingiber</name>
    <dbReference type="NCBI Taxonomy" id="94328"/>
    <lineage>
        <taxon>Eukaryota</taxon>
        <taxon>Viridiplantae</taxon>
        <taxon>Streptophyta</taxon>
        <taxon>Embryophyta</taxon>
        <taxon>Tracheophyta</taxon>
        <taxon>Spermatophyta</taxon>
        <taxon>Magnoliopsida</taxon>
        <taxon>Liliopsida</taxon>
        <taxon>Zingiberales</taxon>
        <taxon>Zingiberaceae</taxon>
        <taxon>Zingiber</taxon>
    </lineage>
</organism>
<comment type="similarity">
    <text evidence="1 4">Belongs to the iron/ascorbate-dependent oxidoreductase family.</text>
</comment>
<proteinExistence type="inferred from homology"/>
<dbReference type="FunFam" id="2.60.120.330:FF:000079">
    <property type="entry name" value="Protein SRG1"/>
    <property type="match status" value="1"/>
</dbReference>
<dbReference type="GO" id="GO:0016491">
    <property type="term" value="F:oxidoreductase activity"/>
    <property type="evidence" value="ECO:0007669"/>
    <property type="project" value="UniProtKB-KW"/>
</dbReference>
<feature type="domain" description="Fe2OG dioxygenase" evidence="5">
    <location>
        <begin position="192"/>
        <end position="294"/>
    </location>
</feature>
<sequence>MEAIVEWPEPVVRVQTLAGGDTIPDRYVKPPSERPDLTATKAGLAKGVPVIDFSSLAAGGATEAVRAACRDWGFFQLVNHGIGSAAAARRAWHDFFALPMEEKQRYANSPATFEGYGSRLGVTKGALLDWGDYFFLHLSPPSDHAKWPSSPPKLREKTEEYCGAVGKVIEQVKKAISAALGVEEGFMEAAFGAAGAAVRINYYPKCPQPELALGLSPHSDPGGLTVLLPDDHVKGLQVRHAGEWITVDPVLGGLIVNIGDQIQVLTNGKYQSVEHRVIVNAAVERLSIAYFHNPQDDLVITPANEFVTRAEPAKYKPMKYKDYKMQIRMRGPGGKSHVDLLTNT</sequence>
<dbReference type="PROSITE" id="PS51471">
    <property type="entry name" value="FE2OG_OXY"/>
    <property type="match status" value="1"/>
</dbReference>
<evidence type="ECO:0000259" key="5">
    <source>
        <dbReference type="PROSITE" id="PS51471"/>
    </source>
</evidence>
<evidence type="ECO:0000256" key="3">
    <source>
        <dbReference type="ARBA" id="ARBA00023004"/>
    </source>
</evidence>
<dbReference type="Pfam" id="PF14226">
    <property type="entry name" value="DIOX_N"/>
    <property type="match status" value="1"/>
</dbReference>
<dbReference type="Proteomes" id="UP000734854">
    <property type="component" value="Unassembled WGS sequence"/>
</dbReference>
<dbReference type="OrthoDB" id="288590at2759"/>
<dbReference type="Pfam" id="PF03171">
    <property type="entry name" value="2OG-FeII_Oxy"/>
    <property type="match status" value="1"/>
</dbReference>
<dbReference type="EMBL" id="JACMSC010000015">
    <property type="protein sequence ID" value="KAG6485876.1"/>
    <property type="molecule type" value="Genomic_DNA"/>
</dbReference>
<dbReference type="AlphaFoldDB" id="A0A8J5FUH9"/>
<evidence type="ECO:0000256" key="1">
    <source>
        <dbReference type="ARBA" id="ARBA00008056"/>
    </source>
</evidence>
<evidence type="ECO:0000313" key="7">
    <source>
        <dbReference type="Proteomes" id="UP000734854"/>
    </source>
</evidence>
<keyword evidence="4" id="KW-0560">Oxidoreductase</keyword>
<keyword evidence="7" id="KW-1185">Reference proteome</keyword>
<dbReference type="PANTHER" id="PTHR47991">
    <property type="entry name" value="OXOGLUTARATE/IRON-DEPENDENT DIOXYGENASE"/>
    <property type="match status" value="1"/>
</dbReference>
<evidence type="ECO:0000256" key="2">
    <source>
        <dbReference type="ARBA" id="ARBA00022723"/>
    </source>
</evidence>
<dbReference type="InterPro" id="IPR026992">
    <property type="entry name" value="DIOX_N"/>
</dbReference>
<evidence type="ECO:0000313" key="6">
    <source>
        <dbReference type="EMBL" id="KAG6485876.1"/>
    </source>
</evidence>
<dbReference type="InterPro" id="IPR044861">
    <property type="entry name" value="IPNS-like_FE2OG_OXY"/>
</dbReference>
<reference evidence="6 7" key="1">
    <citation type="submission" date="2020-08" db="EMBL/GenBank/DDBJ databases">
        <title>Plant Genome Project.</title>
        <authorList>
            <person name="Zhang R.-G."/>
        </authorList>
    </citation>
    <scope>NUCLEOTIDE SEQUENCE [LARGE SCALE GENOMIC DNA]</scope>
    <source>
        <tissue evidence="6">Rhizome</tissue>
    </source>
</reference>
<accession>A0A8J5FUH9</accession>